<feature type="domain" description="FRG" evidence="1">
    <location>
        <begin position="29"/>
        <end position="128"/>
    </location>
</feature>
<dbReference type="EMBL" id="CP091512">
    <property type="protein sequence ID" value="UOO91483.1"/>
    <property type="molecule type" value="Genomic_DNA"/>
</dbReference>
<dbReference type="Pfam" id="PF08867">
    <property type="entry name" value="FRG"/>
    <property type="match status" value="1"/>
</dbReference>
<reference evidence="2" key="1">
    <citation type="submission" date="2021-12" db="EMBL/GenBank/DDBJ databases">
        <authorList>
            <person name="Veyrier F.J."/>
        </authorList>
    </citation>
    <scope>NUCLEOTIDE SEQUENCE</scope>
    <source>
        <strain evidence="2">SAG 1488-6</strain>
    </source>
</reference>
<dbReference type="RefSeq" id="WP_019959063.1">
    <property type="nucleotide sequence ID" value="NZ_CP091512.1"/>
</dbReference>
<name>A0ABY4E813_VITST</name>
<reference evidence="2" key="2">
    <citation type="journal article" date="2022" name="Res Sq">
        <title>Evolution of multicellular longitudinally dividing oral cavity symbionts (Neisseriaceae).</title>
        <authorList>
            <person name="Nyongesa S."/>
            <person name="Weber P."/>
            <person name="Bernet E."/>
            <person name="Pullido F."/>
            <person name="Nieckarz M."/>
            <person name="Delaby M."/>
            <person name="Nieves C."/>
            <person name="Viehboeck T."/>
            <person name="Krause N."/>
            <person name="Rivera-Millot A."/>
            <person name="Nakamura A."/>
            <person name="Vischer N."/>
            <person name="VanNieuwenhze M."/>
            <person name="Brun Y."/>
            <person name="Cava F."/>
            <person name="Bulgheresi S."/>
            <person name="Veyrier F."/>
        </authorList>
    </citation>
    <scope>NUCLEOTIDE SEQUENCE</scope>
    <source>
        <strain evidence="2">SAG 1488-6</strain>
    </source>
</reference>
<keyword evidence="3" id="KW-1185">Reference proteome</keyword>
<protein>
    <submittedName>
        <fullName evidence="2">FRG domain-containing protein</fullName>
    </submittedName>
</protein>
<evidence type="ECO:0000259" key="1">
    <source>
        <dbReference type="SMART" id="SM00901"/>
    </source>
</evidence>
<dbReference type="InterPro" id="IPR014966">
    <property type="entry name" value="FRG-dom"/>
</dbReference>
<evidence type="ECO:0000313" key="3">
    <source>
        <dbReference type="Proteomes" id="UP000832034"/>
    </source>
</evidence>
<dbReference type="Proteomes" id="UP000832034">
    <property type="component" value="Chromosome"/>
</dbReference>
<dbReference type="SMART" id="SM00901">
    <property type="entry name" value="FRG"/>
    <property type="match status" value="1"/>
</dbReference>
<accession>A0ABY4E813</accession>
<proteinExistence type="predicted"/>
<organism evidence="2 3">
    <name type="scientific">Vitreoscilla stercoraria</name>
    <dbReference type="NCBI Taxonomy" id="61"/>
    <lineage>
        <taxon>Bacteria</taxon>
        <taxon>Pseudomonadati</taxon>
        <taxon>Pseudomonadota</taxon>
        <taxon>Betaproteobacteria</taxon>
        <taxon>Neisseriales</taxon>
        <taxon>Neisseriaceae</taxon>
        <taxon>Vitreoscilla</taxon>
    </lineage>
</organism>
<evidence type="ECO:0000313" key="2">
    <source>
        <dbReference type="EMBL" id="UOO91483.1"/>
    </source>
</evidence>
<gene>
    <name evidence="2" type="ORF">LVJ81_07340</name>
</gene>
<sequence length="470" mass="54978">MQQGNYQHIEEIKSVSDYMRYLESLTIEKTHTLFFRGSANHEWENKPSIFRKAKPESIHEFVYNEDHLYYDTLARCSDNFKHCDNTFENLVMMQHYGIPTRLLDITENPLVALYFACAGHENDDAKVDIFQVENTEIKRYDSDTVAMLANVVKMPSEFDLKSIQLMQQVDFFSSKIFDNSIDVDNFSDEKYKEANQKLMDLRNEIGYINCFNGLVEFIHNSRFFVDKDLQECLYLKKKLPNLVEIENHAKNGIEKDLKIYFLEGLEQDIKWLTKWLDWLSRVVSRNSVNLNIDELMIFGEDWAQKCKVITELSLRENEIDKGIMHQLFNIIKYFELNSKCYNHSKAKAAFRKYTAYIQSEKPYFLTELMKLEDIAKVVCVKPKQDNPHIIRQSGAFFIFGINEEAHDKLSAPSIPDQYLCRQNGKTICIHIPKDSKSTILKQLKALAISEGTLFTDIEKVAADLKERYGK</sequence>